<dbReference type="SUPFAM" id="SSF74784">
    <property type="entry name" value="Translin"/>
    <property type="match status" value="1"/>
</dbReference>
<feature type="coiled-coil region" evidence="7">
    <location>
        <begin position="74"/>
        <end position="101"/>
    </location>
</feature>
<keyword evidence="4" id="KW-0963">Cytoplasm</keyword>
<feature type="binding site" evidence="6">
    <location>
        <position position="202"/>
    </location>
    <ligand>
        <name>Mg(2+)</name>
        <dbReference type="ChEBI" id="CHEBI:18420"/>
    </ligand>
</feature>
<dbReference type="InterPro" id="IPR016069">
    <property type="entry name" value="Translin_C"/>
</dbReference>
<dbReference type="FunFam" id="1.20.58.190:FF:000007">
    <property type="entry name" value="FI16517p1"/>
    <property type="match status" value="1"/>
</dbReference>
<accession>A0A0L0C1D6</accession>
<evidence type="ECO:0000256" key="5">
    <source>
        <dbReference type="ARBA" id="ARBA00023242"/>
    </source>
</evidence>
<gene>
    <name evidence="9" type="ORF">FF38_09610</name>
</gene>
<evidence type="ECO:0008006" key="11">
    <source>
        <dbReference type="Google" id="ProtNLM"/>
    </source>
</evidence>
<dbReference type="AlphaFoldDB" id="A0A0L0C1D6"/>
<dbReference type="Gene3D" id="1.20.58.190">
    <property type="entry name" value="Translin, domain 1"/>
    <property type="match status" value="1"/>
</dbReference>
<dbReference type="GO" id="GO:0046872">
    <property type="term" value="F:metal ion binding"/>
    <property type="evidence" value="ECO:0007669"/>
    <property type="project" value="UniProtKB-KW"/>
</dbReference>
<evidence type="ECO:0000256" key="2">
    <source>
        <dbReference type="ARBA" id="ARBA00004496"/>
    </source>
</evidence>
<evidence type="ECO:0000256" key="3">
    <source>
        <dbReference type="ARBA" id="ARBA00005902"/>
    </source>
</evidence>
<keyword evidence="6" id="KW-0479">Metal-binding</keyword>
<evidence type="ECO:0000313" key="9">
    <source>
        <dbReference type="EMBL" id="KNC25264.1"/>
    </source>
</evidence>
<dbReference type="GO" id="GO:0005634">
    <property type="term" value="C:nucleus"/>
    <property type="evidence" value="ECO:0007669"/>
    <property type="project" value="UniProtKB-SubCell"/>
</dbReference>
<sequence>MPNHSGFRQNRKPQKPKEKPTIDENNPVLRAFKSYAAELDDKHDRYERIVKLSRDITIESKRIIFSLHSIDSRKGNKEKVLEEAQQRLEKLIENNFKAVAKELKDQDPYHYRGAYSPGLQEFIEAYTFMEYMKYADEAQANGNNVEKSVSDWIDLQKQMHYTDLQQSEENEKVDNEENGQKGYSFFVDPTEYILGVSDLTGELMRRCINSLGSGETDTCLSTCKVLQQFYTGYISLNVHRCRELSRKIYTMRQSVLKSENVCYNVKVRGGEAAKWGSVFDNKPGDDIDEGFY</sequence>
<comment type="similarity">
    <text evidence="3">Belongs to the translin family.</text>
</comment>
<dbReference type="InterPro" id="IPR036081">
    <property type="entry name" value="Translin_sf"/>
</dbReference>
<dbReference type="OMA" id="DTCMETC"/>
<keyword evidence="5" id="KW-0539">Nucleus</keyword>
<reference evidence="9 10" key="1">
    <citation type="journal article" date="2015" name="Nat. Commun.">
        <title>Lucilia cuprina genome unlocks parasitic fly biology to underpin future interventions.</title>
        <authorList>
            <person name="Anstead C.A."/>
            <person name="Korhonen P.K."/>
            <person name="Young N.D."/>
            <person name="Hall R.S."/>
            <person name="Jex A.R."/>
            <person name="Murali S.C."/>
            <person name="Hughes D.S."/>
            <person name="Lee S.F."/>
            <person name="Perry T."/>
            <person name="Stroehlein A.J."/>
            <person name="Ansell B.R."/>
            <person name="Breugelmans B."/>
            <person name="Hofmann A."/>
            <person name="Qu J."/>
            <person name="Dugan S."/>
            <person name="Lee S.L."/>
            <person name="Chao H."/>
            <person name="Dinh H."/>
            <person name="Han Y."/>
            <person name="Doddapaneni H.V."/>
            <person name="Worley K.C."/>
            <person name="Muzny D.M."/>
            <person name="Ioannidis P."/>
            <person name="Waterhouse R.M."/>
            <person name="Zdobnov E.M."/>
            <person name="James P.J."/>
            <person name="Bagnall N.H."/>
            <person name="Kotze A.C."/>
            <person name="Gibbs R.A."/>
            <person name="Richards S."/>
            <person name="Batterham P."/>
            <person name="Gasser R.B."/>
        </authorList>
    </citation>
    <scope>NUCLEOTIDE SEQUENCE [LARGE SCALE GENOMIC DNA]</scope>
    <source>
        <strain evidence="9 10">LS</strain>
        <tissue evidence="9">Full body</tissue>
    </source>
</reference>
<evidence type="ECO:0000256" key="7">
    <source>
        <dbReference type="SAM" id="Coils"/>
    </source>
</evidence>
<evidence type="ECO:0000256" key="8">
    <source>
        <dbReference type="SAM" id="MobiDB-lite"/>
    </source>
</evidence>
<comment type="caution">
    <text evidence="9">The sequence shown here is derived from an EMBL/GenBank/DDBJ whole genome shotgun (WGS) entry which is preliminary data.</text>
</comment>
<dbReference type="EMBL" id="JRES01001133">
    <property type="protein sequence ID" value="KNC25264.1"/>
    <property type="molecule type" value="Genomic_DNA"/>
</dbReference>
<dbReference type="Pfam" id="PF01997">
    <property type="entry name" value="Translin"/>
    <property type="match status" value="1"/>
</dbReference>
<dbReference type="Gene3D" id="1.20.58.200">
    <property type="entry name" value="Translin, domain 2"/>
    <property type="match status" value="1"/>
</dbReference>
<dbReference type="InterPro" id="IPR016068">
    <property type="entry name" value="Translin_N"/>
</dbReference>
<protein>
    <recommendedName>
        <fullName evidence="11">Translin-associated protein X</fullName>
    </recommendedName>
</protein>
<evidence type="ECO:0000256" key="1">
    <source>
        <dbReference type="ARBA" id="ARBA00004123"/>
    </source>
</evidence>
<feature type="region of interest" description="Disordered" evidence="8">
    <location>
        <begin position="1"/>
        <end position="26"/>
    </location>
</feature>
<name>A0A0L0C1D6_LUCCU</name>
<keyword evidence="7" id="KW-0175">Coiled coil</keyword>
<organism evidence="9 10">
    <name type="scientific">Lucilia cuprina</name>
    <name type="common">Green bottle fly</name>
    <name type="synonym">Australian sheep blowfly</name>
    <dbReference type="NCBI Taxonomy" id="7375"/>
    <lineage>
        <taxon>Eukaryota</taxon>
        <taxon>Metazoa</taxon>
        <taxon>Ecdysozoa</taxon>
        <taxon>Arthropoda</taxon>
        <taxon>Hexapoda</taxon>
        <taxon>Insecta</taxon>
        <taxon>Pterygota</taxon>
        <taxon>Neoptera</taxon>
        <taxon>Endopterygota</taxon>
        <taxon>Diptera</taxon>
        <taxon>Brachycera</taxon>
        <taxon>Muscomorpha</taxon>
        <taxon>Oestroidea</taxon>
        <taxon>Calliphoridae</taxon>
        <taxon>Luciliinae</taxon>
        <taxon>Lucilia</taxon>
    </lineage>
</organism>
<dbReference type="GO" id="GO:0043565">
    <property type="term" value="F:sequence-specific DNA binding"/>
    <property type="evidence" value="ECO:0007669"/>
    <property type="project" value="InterPro"/>
</dbReference>
<comment type="subcellular location">
    <subcellularLocation>
        <location evidence="2">Cytoplasm</location>
    </subcellularLocation>
    <subcellularLocation>
        <location evidence="1">Nucleus</location>
    </subcellularLocation>
</comment>
<dbReference type="STRING" id="7375.A0A0L0C1D6"/>
<keyword evidence="10" id="KW-1185">Reference proteome</keyword>
<dbReference type="PANTHER" id="PTHR10741">
    <property type="entry name" value="TRANSLIN AND TRANSLIN ASSOCIATED PROTEIN X"/>
    <property type="match status" value="1"/>
</dbReference>
<evidence type="ECO:0000256" key="6">
    <source>
        <dbReference type="PIRSR" id="PIRSR602848-1"/>
    </source>
</evidence>
<evidence type="ECO:0000256" key="4">
    <source>
        <dbReference type="ARBA" id="ARBA00022490"/>
    </source>
</evidence>
<evidence type="ECO:0000313" key="10">
    <source>
        <dbReference type="Proteomes" id="UP000037069"/>
    </source>
</evidence>
<dbReference type="FunFam" id="1.20.58.200:FF:000001">
    <property type="entry name" value="Translin-associated factor X"/>
    <property type="match status" value="1"/>
</dbReference>
<proteinExistence type="inferred from homology"/>
<dbReference type="GO" id="GO:0005737">
    <property type="term" value="C:cytoplasm"/>
    <property type="evidence" value="ECO:0007669"/>
    <property type="project" value="UniProtKB-SubCell"/>
</dbReference>
<feature type="binding site" evidence="6">
    <location>
        <position position="124"/>
    </location>
    <ligand>
        <name>Mg(2+)</name>
        <dbReference type="ChEBI" id="CHEBI:18420"/>
    </ligand>
</feature>
<keyword evidence="6" id="KW-0460">Magnesium</keyword>
<dbReference type="Proteomes" id="UP000037069">
    <property type="component" value="Unassembled WGS sequence"/>
</dbReference>
<dbReference type="InterPro" id="IPR002848">
    <property type="entry name" value="Translin_fam"/>
</dbReference>
<dbReference type="OrthoDB" id="31005at2759"/>